<evidence type="ECO:0000313" key="7">
    <source>
        <dbReference type="EMBL" id="CAZ68905.1"/>
    </source>
</evidence>
<dbReference type="Gene3D" id="3.30.710.10">
    <property type="entry name" value="Potassium Channel Kv1.1, Chain A"/>
    <property type="match status" value="1"/>
</dbReference>
<feature type="region of interest" description="Disordered" evidence="4">
    <location>
        <begin position="118"/>
        <end position="191"/>
    </location>
</feature>
<dbReference type="PROSITE" id="PS50097">
    <property type="entry name" value="BTB"/>
    <property type="match status" value="1"/>
</dbReference>
<evidence type="ECO:0000256" key="1">
    <source>
        <dbReference type="ARBA" id="ARBA00004123"/>
    </source>
</evidence>
<dbReference type="EMBL" id="FN429764">
    <property type="protein sequence ID" value="CAZ68905.1"/>
    <property type="molecule type" value="mRNA"/>
</dbReference>
<dbReference type="Gene3D" id="3.30.160.60">
    <property type="entry name" value="Classic Zinc Finger"/>
    <property type="match status" value="1"/>
</dbReference>
<dbReference type="AlphaFoldDB" id="D8L7V5"/>
<dbReference type="GO" id="GO:0003006">
    <property type="term" value="P:developmental process involved in reproduction"/>
    <property type="evidence" value="ECO:0007669"/>
    <property type="project" value="UniProtKB-ARBA"/>
</dbReference>
<reference evidence="7" key="1">
    <citation type="submission" date="2009-07" db="EMBL/GenBank/DDBJ databases">
        <title>Silencing fruitless expression by RNAi abolishes male courtship behaviour in the cockroach Blattella germanica (L.).</title>
        <authorList>
            <person name="Clynen E."/>
            <person name="Ciudad L."/>
            <person name="Belles X."/>
            <person name="Piulachs M.D."/>
        </authorList>
    </citation>
    <scope>NUCLEOTIDE SEQUENCE</scope>
    <source>
        <tissue evidence="7">Brain and testis</tissue>
    </source>
</reference>
<dbReference type="InterPro" id="IPR051095">
    <property type="entry name" value="Dros_DevTransReg"/>
</dbReference>
<feature type="compositionally biased region" description="Polar residues" evidence="4">
    <location>
        <begin position="172"/>
        <end position="185"/>
    </location>
</feature>
<dbReference type="InterPro" id="IPR036236">
    <property type="entry name" value="Znf_C2H2_sf"/>
</dbReference>
<dbReference type="SMART" id="SM00355">
    <property type="entry name" value="ZnF_C2H2"/>
    <property type="match status" value="2"/>
</dbReference>
<dbReference type="PROSITE" id="PS00028">
    <property type="entry name" value="ZINC_FINGER_C2H2_1"/>
    <property type="match status" value="1"/>
</dbReference>
<evidence type="ECO:0000259" key="6">
    <source>
        <dbReference type="PROSITE" id="PS50157"/>
    </source>
</evidence>
<evidence type="ECO:0000256" key="2">
    <source>
        <dbReference type="ARBA" id="ARBA00023242"/>
    </source>
</evidence>
<dbReference type="GO" id="GO:0048513">
    <property type="term" value="P:animal organ development"/>
    <property type="evidence" value="ECO:0007669"/>
    <property type="project" value="UniProtKB-ARBA"/>
</dbReference>
<name>D8L7V5_BLAGE</name>
<keyword evidence="3" id="KW-0479">Metal-binding</keyword>
<dbReference type="GO" id="GO:0006357">
    <property type="term" value="P:regulation of transcription by RNA polymerase II"/>
    <property type="evidence" value="ECO:0007669"/>
    <property type="project" value="TreeGrafter"/>
</dbReference>
<keyword evidence="3" id="KW-0862">Zinc</keyword>
<feature type="domain" description="BTB" evidence="5">
    <location>
        <begin position="30"/>
        <end position="95"/>
    </location>
</feature>
<dbReference type="PANTHER" id="PTHR23110:SF107">
    <property type="entry name" value="SEX DETERMINATION PROTEIN FRUITLESS"/>
    <property type="match status" value="1"/>
</dbReference>
<dbReference type="CDD" id="cd18315">
    <property type="entry name" value="BTB_POZ_BAB-like"/>
    <property type="match status" value="1"/>
</dbReference>
<dbReference type="GO" id="GO:0008270">
    <property type="term" value="F:zinc ion binding"/>
    <property type="evidence" value="ECO:0007669"/>
    <property type="project" value="UniProtKB-KW"/>
</dbReference>
<dbReference type="Pfam" id="PF00651">
    <property type="entry name" value="BTB"/>
    <property type="match status" value="1"/>
</dbReference>
<dbReference type="PROSITE" id="PS50157">
    <property type="entry name" value="ZINC_FINGER_C2H2_2"/>
    <property type="match status" value="1"/>
</dbReference>
<dbReference type="PANTHER" id="PTHR23110">
    <property type="entry name" value="BTB DOMAIN TRANSCRIPTION FACTOR"/>
    <property type="match status" value="1"/>
</dbReference>
<dbReference type="SUPFAM" id="SSF54695">
    <property type="entry name" value="POZ domain"/>
    <property type="match status" value="1"/>
</dbReference>
<dbReference type="SMART" id="SM00225">
    <property type="entry name" value="BTB"/>
    <property type="match status" value="1"/>
</dbReference>
<feature type="compositionally biased region" description="Polar residues" evidence="4">
    <location>
        <begin position="245"/>
        <end position="270"/>
    </location>
</feature>
<keyword evidence="2" id="KW-0539">Nucleus</keyword>
<evidence type="ECO:0000256" key="3">
    <source>
        <dbReference type="PROSITE-ProRule" id="PRU00042"/>
    </source>
</evidence>
<keyword evidence="3" id="KW-0863">Zinc-finger</keyword>
<comment type="subcellular location">
    <subcellularLocation>
        <location evidence="1">Nucleus</location>
    </subcellularLocation>
</comment>
<feature type="domain" description="C2H2-type" evidence="6">
    <location>
        <begin position="321"/>
        <end position="349"/>
    </location>
</feature>
<dbReference type="GO" id="GO:0005634">
    <property type="term" value="C:nucleus"/>
    <property type="evidence" value="ECO:0007669"/>
    <property type="project" value="UniProtKB-SubCell"/>
</dbReference>
<dbReference type="GO" id="GO:0048666">
    <property type="term" value="P:neuron development"/>
    <property type="evidence" value="ECO:0007669"/>
    <property type="project" value="UniProtKB-ARBA"/>
</dbReference>
<evidence type="ECO:0000256" key="4">
    <source>
        <dbReference type="SAM" id="MobiDB-lite"/>
    </source>
</evidence>
<dbReference type="InterPro" id="IPR000210">
    <property type="entry name" value="BTB/POZ_dom"/>
</dbReference>
<proteinExistence type="evidence at transcript level"/>
<dbReference type="SUPFAM" id="SSF57667">
    <property type="entry name" value="beta-beta-alpha zinc fingers"/>
    <property type="match status" value="1"/>
</dbReference>
<accession>D8L7V5</accession>
<dbReference type="InterPro" id="IPR013087">
    <property type="entry name" value="Znf_C2H2_type"/>
</dbReference>
<evidence type="ECO:0000259" key="5">
    <source>
        <dbReference type="PROSITE" id="PS50097"/>
    </source>
</evidence>
<protein>
    <submittedName>
        <fullName evidence="7">Fruitless</fullName>
    </submittedName>
</protein>
<dbReference type="FunFam" id="3.30.710.10:FF:000138">
    <property type="entry name" value="Fruitless, isoform N"/>
    <property type="match status" value="1"/>
</dbReference>
<sequence>MDQQFCLRWNNHQKNLTDVLSGLLQREVLVDVTLACDGETFRAHQTILSACSPYFESIFLQNTHPHPIIFLRDVNYTEMKALLQFMYEGEVNVSQNLLPMFLKTAEALQIRGLADNAVSSKKSDDQMSPAVNSPARNSEHSRPSSPMPEKRKRKSSGNCDMSGGAGDRFHSDSQTSQCSFKSNPASLPKLNPITPEIEEVVDLPPSPPPIKQEVDASHSEYKEPYMNMSESLALPSGGVGILNPSDMNSLHGPSSLDASDQEQGPASQDTLDGLDGSYTPHKSGHLRMYDKLPMGLAQCKMCGKTVTNMRNHYLSHFPENHQCNICLKFFSRSDSLKLHYRRKHLNQTYE</sequence>
<gene>
    <name evidence="7" type="primary">fru</name>
</gene>
<feature type="region of interest" description="Disordered" evidence="4">
    <location>
        <begin position="237"/>
        <end position="279"/>
    </location>
</feature>
<dbReference type="InterPro" id="IPR011333">
    <property type="entry name" value="SKP1/BTB/POZ_sf"/>
</dbReference>
<organism evidence="7">
    <name type="scientific">Blattella germanica</name>
    <name type="common">German cockroach</name>
    <name type="synonym">Blatta germanica</name>
    <dbReference type="NCBI Taxonomy" id="6973"/>
    <lineage>
        <taxon>Eukaryota</taxon>
        <taxon>Metazoa</taxon>
        <taxon>Ecdysozoa</taxon>
        <taxon>Arthropoda</taxon>
        <taxon>Hexapoda</taxon>
        <taxon>Insecta</taxon>
        <taxon>Pterygota</taxon>
        <taxon>Neoptera</taxon>
        <taxon>Polyneoptera</taxon>
        <taxon>Dictyoptera</taxon>
        <taxon>Blattodea</taxon>
        <taxon>Blaberoidea</taxon>
        <taxon>Blattellidae</taxon>
        <taxon>Blattella</taxon>
    </lineage>
</organism>